<name>A0ABQ5CL52_9ASTR</name>
<dbReference type="Proteomes" id="UP001151760">
    <property type="component" value="Unassembled WGS sequence"/>
</dbReference>
<accession>A0ABQ5CL52</accession>
<reference evidence="2" key="1">
    <citation type="journal article" date="2022" name="Int. J. Mol. Sci.">
        <title>Draft Genome of Tanacetum Coccineum: Genomic Comparison of Closely Related Tanacetum-Family Plants.</title>
        <authorList>
            <person name="Yamashiro T."/>
            <person name="Shiraishi A."/>
            <person name="Nakayama K."/>
            <person name="Satake H."/>
        </authorList>
    </citation>
    <scope>NUCLEOTIDE SEQUENCE</scope>
</reference>
<feature type="domain" description="Retrotransposon gag" evidence="1">
    <location>
        <begin position="140"/>
        <end position="233"/>
    </location>
</feature>
<dbReference type="Pfam" id="PF03732">
    <property type="entry name" value="Retrotrans_gag"/>
    <property type="match status" value="1"/>
</dbReference>
<keyword evidence="3" id="KW-1185">Reference proteome</keyword>
<comment type="caution">
    <text evidence="2">The sequence shown here is derived from an EMBL/GenBank/DDBJ whole genome shotgun (WGS) entry which is preliminary data.</text>
</comment>
<evidence type="ECO:0000259" key="1">
    <source>
        <dbReference type="Pfam" id="PF03732"/>
    </source>
</evidence>
<proteinExistence type="predicted"/>
<keyword evidence="2" id="KW-0548">Nucleotidyltransferase</keyword>
<gene>
    <name evidence="2" type="ORF">Tco_0906928</name>
</gene>
<evidence type="ECO:0000313" key="3">
    <source>
        <dbReference type="Proteomes" id="UP001151760"/>
    </source>
</evidence>
<dbReference type="GO" id="GO:0003964">
    <property type="term" value="F:RNA-directed DNA polymerase activity"/>
    <property type="evidence" value="ECO:0007669"/>
    <property type="project" value="UniProtKB-KW"/>
</dbReference>
<dbReference type="EMBL" id="BQNB010014311">
    <property type="protein sequence ID" value="GJT26653.1"/>
    <property type="molecule type" value="Genomic_DNA"/>
</dbReference>
<sequence length="234" mass="26672">MKCDLVWKKERLQWRIWLESLVMLNEICMKCKEVEEGTGRSKSAPLTQAAVRRMIKESVDAAIAAERARQANAENNASGSGQAMGQVTAPVVRECTFAGFMKCNPDNFPSTEGAFDLRRWFEKTKMTFGISECAEDKKVKFAAATLRGPALTWWNSKVVILGLDVANQMGWTEMKKLMTTEFCPAEELQRMENELWNLKVKEYNMVAYTQRFNELALMCPRMVEPESAKIEAYI</sequence>
<keyword evidence="2" id="KW-0695">RNA-directed DNA polymerase</keyword>
<evidence type="ECO:0000313" key="2">
    <source>
        <dbReference type="EMBL" id="GJT26653.1"/>
    </source>
</evidence>
<keyword evidence="2" id="KW-0808">Transferase</keyword>
<organism evidence="2 3">
    <name type="scientific">Tanacetum coccineum</name>
    <dbReference type="NCBI Taxonomy" id="301880"/>
    <lineage>
        <taxon>Eukaryota</taxon>
        <taxon>Viridiplantae</taxon>
        <taxon>Streptophyta</taxon>
        <taxon>Embryophyta</taxon>
        <taxon>Tracheophyta</taxon>
        <taxon>Spermatophyta</taxon>
        <taxon>Magnoliopsida</taxon>
        <taxon>eudicotyledons</taxon>
        <taxon>Gunneridae</taxon>
        <taxon>Pentapetalae</taxon>
        <taxon>asterids</taxon>
        <taxon>campanulids</taxon>
        <taxon>Asterales</taxon>
        <taxon>Asteraceae</taxon>
        <taxon>Asteroideae</taxon>
        <taxon>Anthemideae</taxon>
        <taxon>Anthemidinae</taxon>
        <taxon>Tanacetum</taxon>
    </lineage>
</organism>
<dbReference type="InterPro" id="IPR005162">
    <property type="entry name" value="Retrotrans_gag_dom"/>
</dbReference>
<protein>
    <submittedName>
        <fullName evidence="2">Reverse transcriptase domain-containing protein</fullName>
    </submittedName>
</protein>
<reference evidence="2" key="2">
    <citation type="submission" date="2022-01" db="EMBL/GenBank/DDBJ databases">
        <authorList>
            <person name="Yamashiro T."/>
            <person name="Shiraishi A."/>
            <person name="Satake H."/>
            <person name="Nakayama K."/>
        </authorList>
    </citation>
    <scope>NUCLEOTIDE SEQUENCE</scope>
</reference>